<dbReference type="InterPro" id="IPR022905">
    <property type="entry name" value="Rpo11-like"/>
</dbReference>
<comment type="subcellular location">
    <subcellularLocation>
        <location evidence="1">Nucleus</location>
    </subcellularLocation>
</comment>
<dbReference type="Gramene" id="PRQ50054">
    <property type="protein sequence ID" value="PRQ50054"/>
    <property type="gene ID" value="RchiOBHm_Chr2g0128821"/>
</dbReference>
<reference evidence="9 10" key="1">
    <citation type="journal article" date="2018" name="Nat. Genet.">
        <title>The Rosa genome provides new insights in the design of modern roses.</title>
        <authorList>
            <person name="Bendahmane M."/>
        </authorList>
    </citation>
    <scope>NUCLEOTIDE SEQUENCE [LARGE SCALE GENOMIC DNA]</scope>
    <source>
        <strain evidence="10">cv. Old Blush</strain>
    </source>
</reference>
<keyword evidence="10" id="KW-1185">Reference proteome</keyword>
<dbReference type="STRING" id="74649.A0A2P6RUE8"/>
<comment type="similarity">
    <text evidence="6">Belongs to the archaeal Rpo11/eukaryotic RPB11/RPC19 RNA polymerase subunit family.</text>
</comment>
<evidence type="ECO:0000256" key="6">
    <source>
        <dbReference type="ARBA" id="ARBA00025751"/>
    </source>
</evidence>
<evidence type="ECO:0000256" key="3">
    <source>
        <dbReference type="ARBA" id="ARBA00022478"/>
    </source>
</evidence>
<evidence type="ECO:0000256" key="5">
    <source>
        <dbReference type="ARBA" id="ARBA00023242"/>
    </source>
</evidence>
<organism evidence="9 10">
    <name type="scientific">Rosa chinensis</name>
    <name type="common">China rose</name>
    <dbReference type="NCBI Taxonomy" id="74649"/>
    <lineage>
        <taxon>Eukaryota</taxon>
        <taxon>Viridiplantae</taxon>
        <taxon>Streptophyta</taxon>
        <taxon>Embryophyta</taxon>
        <taxon>Tracheophyta</taxon>
        <taxon>Spermatophyta</taxon>
        <taxon>Magnoliopsida</taxon>
        <taxon>eudicotyledons</taxon>
        <taxon>Gunneridae</taxon>
        <taxon>Pentapetalae</taxon>
        <taxon>rosids</taxon>
        <taxon>fabids</taxon>
        <taxon>Rosales</taxon>
        <taxon>Rosaceae</taxon>
        <taxon>Rosoideae</taxon>
        <taxon>Rosoideae incertae sedis</taxon>
        <taxon>Rosa</taxon>
    </lineage>
</organism>
<dbReference type="CDD" id="cd07029">
    <property type="entry name" value="RNAP_I_III_AC19"/>
    <property type="match status" value="1"/>
</dbReference>
<evidence type="ECO:0000313" key="9">
    <source>
        <dbReference type="EMBL" id="PRQ50054.1"/>
    </source>
</evidence>
<evidence type="ECO:0000256" key="1">
    <source>
        <dbReference type="ARBA" id="ARBA00004123"/>
    </source>
</evidence>
<keyword evidence="9" id="KW-0808">Transferase</keyword>
<dbReference type="SUPFAM" id="SSF55257">
    <property type="entry name" value="RBP11-like subunits of RNA polymerase"/>
    <property type="match status" value="1"/>
</dbReference>
<keyword evidence="9" id="KW-0548">Nucleotidyltransferase</keyword>
<dbReference type="AlphaFoldDB" id="A0A2P6RUE8"/>
<dbReference type="FunFam" id="3.30.1360.10:FF:000006">
    <property type="entry name" value="DNA-directed RNA polymerases I and III subunit RPAC2"/>
    <property type="match status" value="1"/>
</dbReference>
<evidence type="ECO:0000259" key="8">
    <source>
        <dbReference type="Pfam" id="PF13656"/>
    </source>
</evidence>
<evidence type="ECO:0000256" key="2">
    <source>
        <dbReference type="ARBA" id="ARBA00022079"/>
    </source>
</evidence>
<name>A0A2P6RUE8_ROSCH</name>
<evidence type="ECO:0000313" key="10">
    <source>
        <dbReference type="Proteomes" id="UP000238479"/>
    </source>
</evidence>
<dbReference type="GO" id="GO:0006383">
    <property type="term" value="P:transcription by RNA polymerase III"/>
    <property type="evidence" value="ECO:0007669"/>
    <property type="project" value="TreeGrafter"/>
</dbReference>
<accession>A0A2P6RUE8</accession>
<dbReference type="Pfam" id="PF13656">
    <property type="entry name" value="RNA_pol_L_2"/>
    <property type="match status" value="1"/>
</dbReference>
<dbReference type="InterPro" id="IPR033898">
    <property type="entry name" value="RNAP_AC19"/>
</dbReference>
<comment type="caution">
    <text evidence="9">The sequence shown here is derived from an EMBL/GenBank/DDBJ whole genome shotgun (WGS) entry which is preliminary data.</text>
</comment>
<keyword evidence="5" id="KW-0539">Nucleus</keyword>
<dbReference type="GO" id="GO:0003899">
    <property type="term" value="F:DNA-directed RNA polymerase activity"/>
    <property type="evidence" value="ECO:0007669"/>
    <property type="project" value="InterPro"/>
</dbReference>
<keyword evidence="4" id="KW-0804">Transcription</keyword>
<dbReference type="GO" id="GO:0005736">
    <property type="term" value="C:RNA polymerase I complex"/>
    <property type="evidence" value="ECO:0007669"/>
    <property type="project" value="TreeGrafter"/>
</dbReference>
<dbReference type="HAMAP" id="MF_00261">
    <property type="entry name" value="RNApol_arch_Rpo11"/>
    <property type="match status" value="1"/>
</dbReference>
<dbReference type="GO" id="GO:0005666">
    <property type="term" value="C:RNA polymerase III complex"/>
    <property type="evidence" value="ECO:0007669"/>
    <property type="project" value="TreeGrafter"/>
</dbReference>
<protein>
    <recommendedName>
        <fullName evidence="2">DNA-directed RNA polymerases I and III subunit RPAC2</fullName>
    </recommendedName>
</protein>
<feature type="domain" description="DNA-directed RNA polymerase RBP11-like dimerisation" evidence="8">
    <location>
        <begin position="96"/>
        <end position="167"/>
    </location>
</feature>
<dbReference type="InterPro" id="IPR009025">
    <property type="entry name" value="RBP11-like_dimer"/>
</dbReference>
<feature type="region of interest" description="Disordered" evidence="7">
    <location>
        <begin position="32"/>
        <end position="54"/>
    </location>
</feature>
<dbReference type="PANTHER" id="PTHR13946:SF28">
    <property type="entry name" value="DNA-DIRECTED RNA POLYMERASES I AND III SUBUNIT RPAC2"/>
    <property type="match status" value="1"/>
</dbReference>
<dbReference type="EMBL" id="PDCK01000040">
    <property type="protein sequence ID" value="PRQ50054.1"/>
    <property type="molecule type" value="Genomic_DNA"/>
</dbReference>
<dbReference type="Proteomes" id="UP000238479">
    <property type="component" value="Chromosome 2"/>
</dbReference>
<dbReference type="Gene3D" id="3.30.1360.10">
    <property type="entry name" value="RNA polymerase, RBP11-like subunit"/>
    <property type="match status" value="1"/>
</dbReference>
<sequence>MWGLGLDGLHVEEDTTNQNDMSSIALKTTCRDQGSSSLKTRKQKRRGIPSPSSHSSRVKFRVFIAWSNTSQSLTVPRFSKFCEEMELGTLSDPSQSTFSLVDEDHTFANAIRFTLNQDPRTKFCGYSIPHPSDNRVNIRIQTTGDPAKDVFKDACQDLMVMCQHVSNTFDKAVVDFKMSKSVNGMDIESNS</sequence>
<dbReference type="InterPro" id="IPR036603">
    <property type="entry name" value="RBP11-like"/>
</dbReference>
<gene>
    <name evidence="9" type="ORF">RchiOBHm_Chr2g0128821</name>
</gene>
<evidence type="ECO:0000256" key="4">
    <source>
        <dbReference type="ARBA" id="ARBA00023163"/>
    </source>
</evidence>
<dbReference type="GO" id="GO:0006362">
    <property type="term" value="P:transcription elongation by RNA polymerase I"/>
    <property type="evidence" value="ECO:0007669"/>
    <property type="project" value="TreeGrafter"/>
</dbReference>
<evidence type="ECO:0000256" key="7">
    <source>
        <dbReference type="SAM" id="MobiDB-lite"/>
    </source>
</evidence>
<dbReference type="PANTHER" id="PTHR13946">
    <property type="entry name" value="DNA-DIRECTED RNA POLYMERASE I,II,III"/>
    <property type="match status" value="1"/>
</dbReference>
<proteinExistence type="inferred from homology"/>
<keyword evidence="3 9" id="KW-0240">DNA-directed RNA polymerase</keyword>
<dbReference type="GO" id="GO:0046983">
    <property type="term" value="F:protein dimerization activity"/>
    <property type="evidence" value="ECO:0007669"/>
    <property type="project" value="InterPro"/>
</dbReference>